<dbReference type="STRING" id="29172.A0A0D8XDX7"/>
<dbReference type="EMBL" id="KN716619">
    <property type="protein sequence ID" value="KJH42835.1"/>
    <property type="molecule type" value="Genomic_DNA"/>
</dbReference>
<dbReference type="GO" id="GO:0006581">
    <property type="term" value="P:acetylcholine catabolic process"/>
    <property type="evidence" value="ECO:0007669"/>
    <property type="project" value="TreeGrafter"/>
</dbReference>
<dbReference type="GO" id="GO:0005615">
    <property type="term" value="C:extracellular space"/>
    <property type="evidence" value="ECO:0007669"/>
    <property type="project" value="TreeGrafter"/>
</dbReference>
<dbReference type="SUPFAM" id="SSF53474">
    <property type="entry name" value="alpha/beta-Hydrolases"/>
    <property type="match status" value="1"/>
</dbReference>
<dbReference type="InterPro" id="IPR050654">
    <property type="entry name" value="AChE-related_enzymes"/>
</dbReference>
<dbReference type="GO" id="GO:0005886">
    <property type="term" value="C:plasma membrane"/>
    <property type="evidence" value="ECO:0007669"/>
    <property type="project" value="TreeGrafter"/>
</dbReference>
<dbReference type="Proteomes" id="UP000053766">
    <property type="component" value="Unassembled WGS sequence"/>
</dbReference>
<dbReference type="GO" id="GO:0019695">
    <property type="term" value="P:choline metabolic process"/>
    <property type="evidence" value="ECO:0007669"/>
    <property type="project" value="TreeGrafter"/>
</dbReference>
<keyword evidence="4" id="KW-1015">Disulfide bond</keyword>
<keyword evidence="3" id="KW-0378">Hydrolase</keyword>
<dbReference type="PANTHER" id="PTHR43918:SF15">
    <property type="entry name" value="CARBOXYLIC ESTER HYDROLASE"/>
    <property type="match status" value="1"/>
</dbReference>
<evidence type="ECO:0000256" key="4">
    <source>
        <dbReference type="ARBA" id="ARBA00023157"/>
    </source>
</evidence>
<organism evidence="6 7">
    <name type="scientific">Dictyocaulus viviparus</name>
    <name type="common">Bovine lungworm</name>
    <dbReference type="NCBI Taxonomy" id="29172"/>
    <lineage>
        <taxon>Eukaryota</taxon>
        <taxon>Metazoa</taxon>
        <taxon>Ecdysozoa</taxon>
        <taxon>Nematoda</taxon>
        <taxon>Chromadorea</taxon>
        <taxon>Rhabditida</taxon>
        <taxon>Rhabditina</taxon>
        <taxon>Rhabditomorpha</taxon>
        <taxon>Strongyloidea</taxon>
        <taxon>Metastrongylidae</taxon>
        <taxon>Dictyocaulus</taxon>
    </lineage>
</organism>
<sequence>MGRFVGDLFFTCNLSDFTKTFAEGTTASVYAYYFKMRSSANPWPKWMGVMHGYEIEYMFGQPISVPSLYDEVDEFK</sequence>
<proteinExistence type="inferred from homology"/>
<dbReference type="Gene3D" id="3.40.50.1820">
    <property type="entry name" value="alpha/beta hydrolase"/>
    <property type="match status" value="1"/>
</dbReference>
<dbReference type="Pfam" id="PF00135">
    <property type="entry name" value="COesterase"/>
    <property type="match status" value="1"/>
</dbReference>
<dbReference type="InterPro" id="IPR002018">
    <property type="entry name" value="CarbesteraseB"/>
</dbReference>
<dbReference type="OrthoDB" id="408631at2759"/>
<accession>A0A0D8XDX7</accession>
<evidence type="ECO:0000259" key="5">
    <source>
        <dbReference type="Pfam" id="PF00135"/>
    </source>
</evidence>
<dbReference type="InterPro" id="IPR000997">
    <property type="entry name" value="Cholinesterase"/>
</dbReference>
<evidence type="ECO:0000256" key="2">
    <source>
        <dbReference type="ARBA" id="ARBA00022487"/>
    </source>
</evidence>
<evidence type="ECO:0000313" key="7">
    <source>
        <dbReference type="Proteomes" id="UP000053766"/>
    </source>
</evidence>
<name>A0A0D8XDX7_DICVI</name>
<dbReference type="AlphaFoldDB" id="A0A0D8XDX7"/>
<reference evidence="7" key="2">
    <citation type="journal article" date="2016" name="Sci. Rep.">
        <title>Dictyocaulus viviparus genome, variome and transcriptome elucidate lungworm biology and support future intervention.</title>
        <authorList>
            <person name="McNulty S.N."/>
            <person name="Strube C."/>
            <person name="Rosa B.A."/>
            <person name="Martin J.C."/>
            <person name="Tyagi R."/>
            <person name="Choi Y.J."/>
            <person name="Wang Q."/>
            <person name="Hallsworth Pepin K."/>
            <person name="Zhang X."/>
            <person name="Ozersky P."/>
            <person name="Wilson R.K."/>
            <person name="Sternberg P.W."/>
            <person name="Gasser R.B."/>
            <person name="Mitreva M."/>
        </authorList>
    </citation>
    <scope>NUCLEOTIDE SEQUENCE [LARGE SCALE GENOMIC DNA]</scope>
    <source>
        <strain evidence="7">HannoverDv2000</strain>
    </source>
</reference>
<evidence type="ECO:0000313" key="6">
    <source>
        <dbReference type="EMBL" id="KJH42835.1"/>
    </source>
</evidence>
<reference evidence="6 7" key="1">
    <citation type="submission" date="2013-11" db="EMBL/GenBank/DDBJ databases">
        <title>Draft genome of the bovine lungworm Dictyocaulus viviparus.</title>
        <authorList>
            <person name="Mitreva M."/>
        </authorList>
    </citation>
    <scope>NUCLEOTIDE SEQUENCE [LARGE SCALE GENOMIC DNA]</scope>
    <source>
        <strain evidence="6 7">HannoverDv2000</strain>
    </source>
</reference>
<dbReference type="PRINTS" id="PR00878">
    <property type="entry name" value="CHOLNESTRASE"/>
</dbReference>
<protein>
    <recommendedName>
        <fullName evidence="5">Carboxylesterase type B domain-containing protein</fullName>
    </recommendedName>
</protein>
<comment type="similarity">
    <text evidence="1">Belongs to the type-B carboxylesterase/lipase family.</text>
</comment>
<feature type="domain" description="Carboxylesterase type B" evidence="5">
    <location>
        <begin position="2"/>
        <end position="73"/>
    </location>
</feature>
<evidence type="ECO:0000256" key="1">
    <source>
        <dbReference type="ARBA" id="ARBA00005964"/>
    </source>
</evidence>
<keyword evidence="7" id="KW-1185">Reference proteome</keyword>
<dbReference type="InterPro" id="IPR029058">
    <property type="entry name" value="AB_hydrolase_fold"/>
</dbReference>
<evidence type="ECO:0000256" key="3">
    <source>
        <dbReference type="ARBA" id="ARBA00022801"/>
    </source>
</evidence>
<gene>
    <name evidence="6" type="ORF">DICVIV_11166</name>
</gene>
<dbReference type="PANTHER" id="PTHR43918">
    <property type="entry name" value="ACETYLCHOLINESTERASE"/>
    <property type="match status" value="1"/>
</dbReference>
<keyword evidence="2" id="KW-0719">Serine esterase</keyword>
<dbReference type="GO" id="GO:0003990">
    <property type="term" value="F:acetylcholinesterase activity"/>
    <property type="evidence" value="ECO:0007669"/>
    <property type="project" value="TreeGrafter"/>
</dbReference>